<evidence type="ECO:0000313" key="4">
    <source>
        <dbReference type="EMBL" id="MBF9673544.1"/>
    </source>
</evidence>
<dbReference type="EMBL" id="JACSZI010000019">
    <property type="protein sequence ID" value="MBF9673544.1"/>
    <property type="molecule type" value="Genomic_DNA"/>
</dbReference>
<dbReference type="Proteomes" id="UP000041827">
    <property type="component" value="Unassembled WGS sequence"/>
</dbReference>
<dbReference type="OMA" id="SKRREWM"/>
<organism evidence="5 9">
    <name type="scientific">Streptococcus pseudopneumoniae</name>
    <dbReference type="NCBI Taxonomy" id="257758"/>
    <lineage>
        <taxon>Bacteria</taxon>
        <taxon>Bacillati</taxon>
        <taxon>Bacillota</taxon>
        <taxon>Bacilli</taxon>
        <taxon>Lactobacillales</taxon>
        <taxon>Streptococcaceae</taxon>
        <taxon>Streptococcus</taxon>
    </lineage>
</organism>
<dbReference type="EMBL" id="PTQV01000106">
    <property type="protein sequence ID" value="RJP77500.1"/>
    <property type="molecule type" value="Genomic_DNA"/>
</dbReference>
<dbReference type="Proteomes" id="UP000048179">
    <property type="component" value="Unassembled WGS sequence"/>
</dbReference>
<evidence type="ECO:0000313" key="9">
    <source>
        <dbReference type="Proteomes" id="UP000266144"/>
    </source>
</evidence>
<reference evidence="5" key="3">
    <citation type="submission" date="2018-02" db="EMBL/GenBank/DDBJ databases">
        <authorList>
            <person name="Cohen D.B."/>
            <person name="Kent A.D."/>
        </authorList>
    </citation>
    <scope>NUCLEOTIDE SEQUENCE</scope>
    <source>
        <strain evidence="5">Spain939</strain>
    </source>
</reference>
<dbReference type="Pfam" id="PF10097">
    <property type="entry name" value="DUF2335"/>
    <property type="match status" value="1"/>
</dbReference>
<dbReference type="InterPro" id="IPR019284">
    <property type="entry name" value="RP532"/>
</dbReference>
<reference evidence="7 8" key="2">
    <citation type="submission" date="2015-03" db="EMBL/GenBank/DDBJ databases">
        <authorList>
            <consortium name="Pathogen Informatics"/>
        </authorList>
    </citation>
    <scope>NUCLEOTIDE SEQUENCE [LARGE SCALE GENOMIC DNA]</scope>
    <source>
        <strain evidence="7">SMRU2248</strain>
        <strain evidence="2 8">SMRU737</strain>
    </source>
</reference>
<reference evidence="9" key="4">
    <citation type="submission" date="2018-02" db="EMBL/GenBank/DDBJ databases">
        <authorList>
            <person name="Handem S."/>
        </authorList>
    </citation>
    <scope>NUCLEOTIDE SEQUENCE [LARGE SCALE GENOMIC DNA]</scope>
    <source>
        <strain evidence="6 10">Spain2270</strain>
        <strain evidence="9">Spain939</strain>
    </source>
</reference>
<evidence type="ECO:0000313" key="6">
    <source>
        <dbReference type="EMBL" id="RJY10767.1"/>
    </source>
</evidence>
<evidence type="ECO:0000313" key="7">
    <source>
        <dbReference type="Proteomes" id="UP000041827"/>
    </source>
</evidence>
<evidence type="ECO:0000313" key="8">
    <source>
        <dbReference type="Proteomes" id="UP000048179"/>
    </source>
</evidence>
<sequence length="143" mass="15940">MDTENKDLIEVNNIVDEVERLPHEQRQVVLQKLEIYQGDLPHPDILKGYKELYPDAAQKIIDNGIAESQHRREMEDKYLSGNIASHKLGQLFGFLIALVVIIGGIYLIATDKQIAGSVLTGTTALGLIGLFTGNNQNKNKDKE</sequence>
<evidence type="ECO:0000313" key="3">
    <source>
        <dbReference type="EMBL" id="CKA93681.1"/>
    </source>
</evidence>
<gene>
    <name evidence="5" type="ORF">C5O68_11975</name>
    <name evidence="6" type="ORF">D6867_07035</name>
    <name evidence="2" type="ORF">ERS020247_02197</name>
    <name evidence="3" type="ORF">ERS021757_01024</name>
    <name evidence="4" type="ORF">IAI20_05410</name>
</gene>
<dbReference type="Proteomes" id="UP000285038">
    <property type="component" value="Unassembled WGS sequence"/>
</dbReference>
<keyword evidence="1" id="KW-0472">Membrane</keyword>
<name>A0A1S9ZNW0_9STRE</name>
<evidence type="ECO:0000313" key="10">
    <source>
        <dbReference type="Proteomes" id="UP000285038"/>
    </source>
</evidence>
<evidence type="ECO:0000313" key="2">
    <source>
        <dbReference type="EMBL" id="CEY67636.1"/>
    </source>
</evidence>
<dbReference type="GeneID" id="45218368"/>
<dbReference type="EMBL" id="CMJT01000008">
    <property type="protein sequence ID" value="CKA93681.1"/>
    <property type="molecule type" value="Genomic_DNA"/>
</dbReference>
<reference evidence="3" key="1">
    <citation type="submission" date="2015-03" db="EMBL/GenBank/DDBJ databases">
        <authorList>
            <person name="Murphy D."/>
        </authorList>
    </citation>
    <scope>NUCLEOTIDE SEQUENCE [LARGE SCALE GENOMIC DNA]</scope>
    <source>
        <strain evidence="3">SMRU2248</strain>
    </source>
</reference>
<dbReference type="EMBL" id="RAHZ01000039">
    <property type="protein sequence ID" value="RJY10767.1"/>
    <property type="molecule type" value="Genomic_DNA"/>
</dbReference>
<feature type="transmembrane region" description="Helical" evidence="1">
    <location>
        <begin position="88"/>
        <end position="108"/>
    </location>
</feature>
<proteinExistence type="predicted"/>
<keyword evidence="10" id="KW-1185">Reference proteome</keyword>
<evidence type="ECO:0000313" key="5">
    <source>
        <dbReference type="EMBL" id="RJP77500.1"/>
    </source>
</evidence>
<keyword evidence="1" id="KW-0812">Transmembrane</keyword>
<dbReference type="EMBL" id="CFGT01000052">
    <property type="protein sequence ID" value="CEY67636.1"/>
    <property type="molecule type" value="Genomic_DNA"/>
</dbReference>
<evidence type="ECO:0000256" key="1">
    <source>
        <dbReference type="SAM" id="Phobius"/>
    </source>
</evidence>
<reference evidence="4" key="5">
    <citation type="journal article" date="2020" name="J. Clin. Microbiol.">
        <title>Streptococcus pseudopneumoniae: Use of whole genome sequences to validate methods used for identification.</title>
        <authorList>
            <person name="Jensen C.S."/>
            <person name="Iversen K.H."/>
            <person name="Dargis R."/>
            <person name="Shewmaker P."/>
            <person name="Rasmussen S."/>
            <person name="Christensen J.J."/>
            <person name="Nielsen X.C."/>
        </authorList>
    </citation>
    <scope>NUCLEOTIDE SEQUENCE</scope>
    <source>
        <strain evidence="4">256-03</strain>
    </source>
</reference>
<dbReference type="PATRIC" id="fig|1313.5402.peg.2299"/>
<dbReference type="Proteomes" id="UP000743672">
    <property type="component" value="Unassembled WGS sequence"/>
</dbReference>
<accession>A0A1S9ZNW0</accession>
<keyword evidence="1" id="KW-1133">Transmembrane helix</keyword>
<feature type="transmembrane region" description="Helical" evidence="1">
    <location>
        <begin position="114"/>
        <end position="133"/>
    </location>
</feature>
<protein>
    <submittedName>
        <fullName evidence="5">DUF2335 domain-containing protein</fullName>
    </submittedName>
    <submittedName>
        <fullName evidence="2">Predicted membrane protein</fullName>
    </submittedName>
</protein>
<dbReference type="RefSeq" id="WP_000379281.1">
    <property type="nucleotide sequence ID" value="NZ_CFGT01000052.1"/>
</dbReference>
<dbReference type="AlphaFoldDB" id="A0A1S9ZNW0"/>
<dbReference type="Proteomes" id="UP000266144">
    <property type="component" value="Unassembled WGS sequence"/>
</dbReference>